<feature type="signal peptide" evidence="1">
    <location>
        <begin position="1"/>
        <end position="23"/>
    </location>
</feature>
<protein>
    <recommendedName>
        <fullName evidence="4">Invasion associated locus B family protein</fullName>
    </recommendedName>
</protein>
<comment type="caution">
    <text evidence="2">The sequence shown here is derived from an EMBL/GenBank/DDBJ whole genome shotgun (WGS) entry which is preliminary data.</text>
</comment>
<dbReference type="AlphaFoldDB" id="A0A399IWW9"/>
<name>A0A399IWW9_9RHOB</name>
<evidence type="ECO:0000256" key="1">
    <source>
        <dbReference type="SAM" id="SignalP"/>
    </source>
</evidence>
<evidence type="ECO:0008006" key="4">
    <source>
        <dbReference type="Google" id="ProtNLM"/>
    </source>
</evidence>
<organism evidence="2 3">
    <name type="scientific">Pseudooceanicola sediminis</name>
    <dbReference type="NCBI Taxonomy" id="2211117"/>
    <lineage>
        <taxon>Bacteria</taxon>
        <taxon>Pseudomonadati</taxon>
        <taxon>Pseudomonadota</taxon>
        <taxon>Alphaproteobacteria</taxon>
        <taxon>Rhodobacterales</taxon>
        <taxon>Paracoccaceae</taxon>
        <taxon>Pseudooceanicola</taxon>
    </lineage>
</organism>
<reference evidence="2 3" key="1">
    <citation type="submission" date="2018-08" db="EMBL/GenBank/DDBJ databases">
        <title>Pseudooceanicola sediminis CY03 in the family Rhodobacteracea.</title>
        <authorList>
            <person name="Zhang Y.-J."/>
        </authorList>
    </citation>
    <scope>NUCLEOTIDE SEQUENCE [LARGE SCALE GENOMIC DNA]</scope>
    <source>
        <strain evidence="2 3">CY03</strain>
    </source>
</reference>
<accession>A0A399IWW9</accession>
<evidence type="ECO:0000313" key="3">
    <source>
        <dbReference type="Proteomes" id="UP000265848"/>
    </source>
</evidence>
<feature type="chain" id="PRO_5017217631" description="Invasion associated locus B family protein" evidence="1">
    <location>
        <begin position="24"/>
        <end position="182"/>
    </location>
</feature>
<dbReference type="RefSeq" id="WP_119400105.1">
    <property type="nucleotide sequence ID" value="NZ_QWJJ01000015.1"/>
</dbReference>
<dbReference type="EMBL" id="QWJJ01000015">
    <property type="protein sequence ID" value="RII37643.1"/>
    <property type="molecule type" value="Genomic_DNA"/>
</dbReference>
<evidence type="ECO:0000313" key="2">
    <source>
        <dbReference type="EMBL" id="RII37643.1"/>
    </source>
</evidence>
<gene>
    <name evidence="2" type="ORF">DL237_16040</name>
</gene>
<keyword evidence="1" id="KW-0732">Signal</keyword>
<sequence>MHLPKTALAIGLTGLCLATPVFAQDVIETPIAKVFAGQWMQSKEADKNGLLMYLTQERAQVGEYFSIRCDEGAPSVRLGFADKLPGVPGKAGRGKAYTAEVRFAVDGNEGGYLVAYTGATKDPNIASGTVHGYKMLFPDAAARDTFLDILRRGQQLTVGGQTYPVSLTGAGQAIAEQAAYCD</sequence>
<proteinExistence type="predicted"/>
<dbReference type="Proteomes" id="UP000265848">
    <property type="component" value="Unassembled WGS sequence"/>
</dbReference>
<dbReference type="OrthoDB" id="7860450at2"/>
<keyword evidence="3" id="KW-1185">Reference proteome</keyword>